<dbReference type="InterPro" id="IPR036277">
    <property type="entry name" value="SMC_hinge_sf"/>
</dbReference>
<proteinExistence type="predicted"/>
<organism evidence="2 3">
    <name type="scientific">Portunus trituberculatus</name>
    <name type="common">Swimming crab</name>
    <name type="synonym">Neptunus trituberculatus</name>
    <dbReference type="NCBI Taxonomy" id="210409"/>
    <lineage>
        <taxon>Eukaryota</taxon>
        <taxon>Metazoa</taxon>
        <taxon>Ecdysozoa</taxon>
        <taxon>Arthropoda</taxon>
        <taxon>Crustacea</taxon>
        <taxon>Multicrustacea</taxon>
        <taxon>Malacostraca</taxon>
        <taxon>Eumalacostraca</taxon>
        <taxon>Eucarida</taxon>
        <taxon>Decapoda</taxon>
        <taxon>Pleocyemata</taxon>
        <taxon>Brachyura</taxon>
        <taxon>Eubrachyura</taxon>
        <taxon>Portunoidea</taxon>
        <taxon>Portunidae</taxon>
        <taxon>Portuninae</taxon>
        <taxon>Portunus</taxon>
    </lineage>
</organism>
<dbReference type="GO" id="GO:0005694">
    <property type="term" value="C:chromosome"/>
    <property type="evidence" value="ECO:0007669"/>
    <property type="project" value="InterPro"/>
</dbReference>
<comment type="caution">
    <text evidence="2">The sequence shown here is derived from an EMBL/GenBank/DDBJ whole genome shotgun (WGS) entry which is preliminary data.</text>
</comment>
<dbReference type="FunFam" id="1.20.1060.20:FF:000005">
    <property type="entry name" value="Structural maintenance of chromosomes 2"/>
    <property type="match status" value="1"/>
</dbReference>
<dbReference type="SMART" id="SM00968">
    <property type="entry name" value="SMC_hinge"/>
    <property type="match status" value="1"/>
</dbReference>
<dbReference type="OrthoDB" id="10255539at2759"/>
<keyword evidence="3" id="KW-1185">Reference proteome</keyword>
<gene>
    <name evidence="2" type="primary">smc2_5</name>
    <name evidence="2" type="ORF">E2C01_033018</name>
</gene>
<dbReference type="PANTHER" id="PTHR43977">
    <property type="entry name" value="STRUCTURAL MAINTENANCE OF CHROMOSOMES PROTEIN 3"/>
    <property type="match status" value="1"/>
</dbReference>
<dbReference type="InterPro" id="IPR010935">
    <property type="entry name" value="SMC_hinge"/>
</dbReference>
<dbReference type="GO" id="GO:0051276">
    <property type="term" value="P:chromosome organization"/>
    <property type="evidence" value="ECO:0007669"/>
    <property type="project" value="InterPro"/>
</dbReference>
<dbReference type="SUPFAM" id="SSF75553">
    <property type="entry name" value="Smc hinge domain"/>
    <property type="match status" value="1"/>
</dbReference>
<feature type="domain" description="SMC hinge" evidence="1">
    <location>
        <begin position="29"/>
        <end position="107"/>
    </location>
</feature>
<dbReference type="EMBL" id="VSRR010004376">
    <property type="protein sequence ID" value="MPC39480.1"/>
    <property type="molecule type" value="Genomic_DNA"/>
</dbReference>
<dbReference type="GO" id="GO:0005524">
    <property type="term" value="F:ATP binding"/>
    <property type="evidence" value="ECO:0007669"/>
    <property type="project" value="InterPro"/>
</dbReference>
<protein>
    <submittedName>
        <fullName evidence="2">Structural maintenance of chromosomes protein 2</fullName>
    </submittedName>
</protein>
<evidence type="ECO:0000313" key="2">
    <source>
        <dbReference type="EMBL" id="MPC39480.1"/>
    </source>
</evidence>
<dbReference type="Gene3D" id="1.20.1060.20">
    <property type="match status" value="1"/>
</dbReference>
<evidence type="ECO:0000259" key="1">
    <source>
        <dbReference type="SMART" id="SM00968"/>
    </source>
</evidence>
<dbReference type="Proteomes" id="UP000324222">
    <property type="component" value="Unassembled WGS sequence"/>
</dbReference>
<name>A0A5B7EWQ1_PORTR</name>
<dbReference type="AlphaFoldDB" id="A0A5B7EWQ1"/>
<dbReference type="Pfam" id="PF06470">
    <property type="entry name" value="SMC_hinge"/>
    <property type="match status" value="1"/>
</dbReference>
<reference evidence="2 3" key="1">
    <citation type="submission" date="2019-05" db="EMBL/GenBank/DDBJ databases">
        <title>Another draft genome of Portunus trituberculatus and its Hox gene families provides insights of decapod evolution.</title>
        <authorList>
            <person name="Jeong J.-H."/>
            <person name="Song I."/>
            <person name="Kim S."/>
            <person name="Choi T."/>
            <person name="Kim D."/>
            <person name="Ryu S."/>
            <person name="Kim W."/>
        </authorList>
    </citation>
    <scope>NUCLEOTIDE SEQUENCE [LARGE SCALE GENOMIC DNA]</scope>
    <source>
        <tissue evidence="2">Muscle</tissue>
    </source>
</reference>
<accession>A0A5B7EWQ1</accession>
<sequence length="244" mass="26881">MERKTLGCFYRYPQLSFNYKDPERNFDRSSVKGLVCKLFTLQDSSTATAIEVIAGGKLYNVITDTEVTGQKILKNGKLARRVTIIPLNQIAGRSIDNRTVQQAEALVGVEGVGVVMEVLYWVWKIRKLEWVLAVGGGTLQTGEPMVPFLALYICLSQTRAPVSLRIAQKRLNDMVSCGLGRDSQTLPYGTSSELIISDLGIGLRPGTHHTPRQQGEIKIPAIVLHLPVVPDDAWHHLGSSCALL</sequence>
<evidence type="ECO:0000313" key="3">
    <source>
        <dbReference type="Proteomes" id="UP000324222"/>
    </source>
</evidence>